<dbReference type="InterPro" id="IPR012967">
    <property type="entry name" value="COMT_dimerisation"/>
</dbReference>
<dbReference type="GO" id="GO:0008171">
    <property type="term" value="F:O-methyltransferase activity"/>
    <property type="evidence" value="ECO:0007669"/>
    <property type="project" value="InterPro"/>
</dbReference>
<dbReference type="Pfam" id="PF08100">
    <property type="entry name" value="Dimerisation"/>
    <property type="match status" value="1"/>
</dbReference>
<dbReference type="FunFam" id="1.10.10.10:FF:000213">
    <property type="entry name" value="Coniferyl alcohol 9-O-methyltransferase"/>
    <property type="match status" value="1"/>
</dbReference>
<evidence type="ECO:0000256" key="4">
    <source>
        <dbReference type="PIRSR" id="PIRSR005739-1"/>
    </source>
</evidence>
<dbReference type="Pfam" id="PF00891">
    <property type="entry name" value="Methyltransf_2"/>
    <property type="match status" value="1"/>
</dbReference>
<evidence type="ECO:0000256" key="3">
    <source>
        <dbReference type="ARBA" id="ARBA00022691"/>
    </source>
</evidence>
<proteinExistence type="evidence at transcript level"/>
<dbReference type="InterPro" id="IPR036390">
    <property type="entry name" value="WH_DNA-bd_sf"/>
</dbReference>
<dbReference type="InterPro" id="IPR016461">
    <property type="entry name" value="COMT-like"/>
</dbReference>
<feature type="active site" description="Proton acceptor" evidence="4">
    <location>
        <position position="262"/>
    </location>
</feature>
<dbReference type="GO" id="GO:0032259">
    <property type="term" value="P:methylation"/>
    <property type="evidence" value="ECO:0007669"/>
    <property type="project" value="UniProtKB-KW"/>
</dbReference>
<evidence type="ECO:0000256" key="2">
    <source>
        <dbReference type="ARBA" id="ARBA00022679"/>
    </source>
</evidence>
<accession>A0A899GZZ3</accession>
<dbReference type="GO" id="GO:0046983">
    <property type="term" value="F:protein dimerization activity"/>
    <property type="evidence" value="ECO:0007669"/>
    <property type="project" value="InterPro"/>
</dbReference>
<feature type="domain" description="O-methyltransferase C-terminal" evidence="5">
    <location>
        <begin position="132"/>
        <end position="339"/>
    </location>
</feature>
<keyword evidence="3" id="KW-0949">S-adenosyl-L-methionine</keyword>
<evidence type="ECO:0000259" key="5">
    <source>
        <dbReference type="Pfam" id="PF00891"/>
    </source>
</evidence>
<dbReference type="SUPFAM" id="SSF46785">
    <property type="entry name" value="Winged helix' DNA-binding domain"/>
    <property type="match status" value="1"/>
</dbReference>
<dbReference type="PIRSF" id="PIRSF005739">
    <property type="entry name" value="O-mtase"/>
    <property type="match status" value="1"/>
</dbReference>
<dbReference type="Gene3D" id="1.10.10.10">
    <property type="entry name" value="Winged helix-like DNA-binding domain superfamily/Winged helix DNA-binding domain"/>
    <property type="match status" value="1"/>
</dbReference>
<protein>
    <submittedName>
        <fullName evidence="7">O-methyltransferase like</fullName>
    </submittedName>
</protein>
<dbReference type="CDD" id="cd02440">
    <property type="entry name" value="AdoMet_MTases"/>
    <property type="match status" value="1"/>
</dbReference>
<dbReference type="FunFam" id="3.40.50.150:FF:000206">
    <property type="entry name" value="O-methyltransferase ZRP4"/>
    <property type="match status" value="1"/>
</dbReference>
<dbReference type="Gene3D" id="3.40.50.150">
    <property type="entry name" value="Vaccinia Virus protein VP39"/>
    <property type="match status" value="1"/>
</dbReference>
<dbReference type="EMBL" id="MN605841">
    <property type="protein sequence ID" value="QSL78016.1"/>
    <property type="molecule type" value="mRNA"/>
</dbReference>
<dbReference type="InterPro" id="IPR036388">
    <property type="entry name" value="WH-like_DNA-bd_sf"/>
</dbReference>
<dbReference type="InterPro" id="IPR001077">
    <property type="entry name" value="COMT_C"/>
</dbReference>
<dbReference type="PROSITE" id="PS51683">
    <property type="entry name" value="SAM_OMT_II"/>
    <property type="match status" value="1"/>
</dbReference>
<evidence type="ECO:0000259" key="6">
    <source>
        <dbReference type="Pfam" id="PF08100"/>
    </source>
</evidence>
<sequence>MKMEMMNENGAKDLLEAQANVWKYTYNYVTGMSLRCALELGIPDIIASHDKPLTLSELVKALPIPVTKSPHIYRLMRILVHMGFFAVQKDVEDKECYTLTPSSKILLKTNKKGLSPLPQMATDPLIVTTCSRLSSWFLSSTDSTPFEIANGVDFWSYHRQHLDSGKLFNEAMAGDTKFVSDMVVKELQPMLEGSESLVDVGGGTGTMARAISNALPSIKCTVYDLTQVVSNMQETHNLEFVSGDMFHYVPSADVILLKWILHDWSDQECVKILKQCRDAISKKEKGGKVIIIDIVIDNKIGAHDHIETQLCLDMIMMVLFNGKERTEREWEKLFLDAGFTSYKITHTLGLRSFIEIFP</sequence>
<dbReference type="PANTHER" id="PTHR11746">
    <property type="entry name" value="O-METHYLTRANSFERASE"/>
    <property type="match status" value="1"/>
</dbReference>
<feature type="domain" description="O-methyltransferase dimerisation" evidence="6">
    <location>
        <begin position="22"/>
        <end position="108"/>
    </location>
</feature>
<name>A0A899GZZ3_NIGSA</name>
<keyword evidence="2 7" id="KW-0808">Transferase</keyword>
<dbReference type="AlphaFoldDB" id="A0A899GZZ3"/>
<dbReference type="SUPFAM" id="SSF53335">
    <property type="entry name" value="S-adenosyl-L-methionine-dependent methyltransferases"/>
    <property type="match status" value="1"/>
</dbReference>
<reference evidence="7" key="1">
    <citation type="submission" date="2019-10" db="EMBL/GenBank/DDBJ databases">
        <authorList>
            <person name="Anand A."/>
            <person name="Kumar S."/>
            <person name="Shih M.D."/>
            <person name="Wu H.P."/>
            <person name="Tawfiq A.A."/>
            <person name="Hsing Y.I."/>
        </authorList>
    </citation>
    <scope>NUCLEOTIDE SEQUENCE</scope>
    <source>
        <strain evidence="7">NIG75532</strain>
        <tissue evidence="7">Developing seed</tissue>
    </source>
</reference>
<evidence type="ECO:0000313" key="7">
    <source>
        <dbReference type="EMBL" id="QSL78016.1"/>
    </source>
</evidence>
<organism evidence="7">
    <name type="scientific">Nigella sativa</name>
    <name type="common">Black cumin</name>
    <dbReference type="NCBI Taxonomy" id="555479"/>
    <lineage>
        <taxon>Eukaryota</taxon>
        <taxon>Viridiplantae</taxon>
        <taxon>Streptophyta</taxon>
        <taxon>Embryophyta</taxon>
        <taxon>Tracheophyta</taxon>
        <taxon>Spermatophyta</taxon>
        <taxon>Magnoliopsida</taxon>
        <taxon>Ranunculales</taxon>
        <taxon>Ranunculaceae</taxon>
        <taxon>Ranunculoideae</taxon>
        <taxon>Nigelleae</taxon>
        <taxon>Nigella</taxon>
    </lineage>
</organism>
<keyword evidence="1 7" id="KW-0489">Methyltransferase</keyword>
<dbReference type="InterPro" id="IPR029063">
    <property type="entry name" value="SAM-dependent_MTases_sf"/>
</dbReference>
<evidence type="ECO:0000256" key="1">
    <source>
        <dbReference type="ARBA" id="ARBA00022603"/>
    </source>
</evidence>